<keyword evidence="3" id="KW-1185">Reference proteome</keyword>
<proteinExistence type="predicted"/>
<dbReference type="AlphaFoldDB" id="A0AAV7R9C4"/>
<protein>
    <submittedName>
        <fullName evidence="2">Uncharacterized protein</fullName>
    </submittedName>
</protein>
<name>A0AAV7R9C4_PLEWA</name>
<reference evidence="2" key="1">
    <citation type="journal article" date="2022" name="bioRxiv">
        <title>Sequencing and chromosome-scale assembly of the giantPleurodeles waltlgenome.</title>
        <authorList>
            <person name="Brown T."/>
            <person name="Elewa A."/>
            <person name="Iarovenko S."/>
            <person name="Subramanian E."/>
            <person name="Araus A.J."/>
            <person name="Petzold A."/>
            <person name="Susuki M."/>
            <person name="Suzuki K.-i.T."/>
            <person name="Hayashi T."/>
            <person name="Toyoda A."/>
            <person name="Oliveira C."/>
            <person name="Osipova E."/>
            <person name="Leigh N.D."/>
            <person name="Simon A."/>
            <person name="Yun M.H."/>
        </authorList>
    </citation>
    <scope>NUCLEOTIDE SEQUENCE</scope>
    <source>
        <strain evidence="2">20211129_DDA</strain>
        <tissue evidence="2">Liver</tissue>
    </source>
</reference>
<sequence length="190" mass="21047">MRTSRCTMHLESTSLLKSLLRPGRFGKSRVAKSCSLKCPPGAGGHQEEPPGHKQASTSAAFDSCGQAAEEEAQAHPGSDGDTPSGRPPPKRRSGAPDHHHRRKPTGQVERESRLYAKQLFKLPREHHEESARQKQGGAHPGKYEEKRGRGEQQRNVDKKTEKTLDPKREKLTAPARKTQMLGGRKQRDPA</sequence>
<feature type="compositionally biased region" description="Basic residues" evidence="1">
    <location>
        <begin position="88"/>
        <end position="104"/>
    </location>
</feature>
<feature type="compositionally biased region" description="Basic and acidic residues" evidence="1">
    <location>
        <begin position="122"/>
        <end position="132"/>
    </location>
</feature>
<gene>
    <name evidence="2" type="ORF">NDU88_001708</name>
</gene>
<accession>A0AAV7R9C4</accession>
<dbReference type="Proteomes" id="UP001066276">
    <property type="component" value="Chromosome 5"/>
</dbReference>
<feature type="region of interest" description="Disordered" evidence="1">
    <location>
        <begin position="36"/>
        <end position="190"/>
    </location>
</feature>
<evidence type="ECO:0000313" key="2">
    <source>
        <dbReference type="EMBL" id="KAJ1148884.1"/>
    </source>
</evidence>
<feature type="compositionally biased region" description="Basic and acidic residues" evidence="1">
    <location>
        <begin position="141"/>
        <end position="171"/>
    </location>
</feature>
<evidence type="ECO:0000313" key="3">
    <source>
        <dbReference type="Proteomes" id="UP001066276"/>
    </source>
</evidence>
<dbReference type="EMBL" id="JANPWB010000009">
    <property type="protein sequence ID" value="KAJ1148884.1"/>
    <property type="molecule type" value="Genomic_DNA"/>
</dbReference>
<comment type="caution">
    <text evidence="2">The sequence shown here is derived from an EMBL/GenBank/DDBJ whole genome shotgun (WGS) entry which is preliminary data.</text>
</comment>
<organism evidence="2 3">
    <name type="scientific">Pleurodeles waltl</name>
    <name type="common">Iberian ribbed newt</name>
    <dbReference type="NCBI Taxonomy" id="8319"/>
    <lineage>
        <taxon>Eukaryota</taxon>
        <taxon>Metazoa</taxon>
        <taxon>Chordata</taxon>
        <taxon>Craniata</taxon>
        <taxon>Vertebrata</taxon>
        <taxon>Euteleostomi</taxon>
        <taxon>Amphibia</taxon>
        <taxon>Batrachia</taxon>
        <taxon>Caudata</taxon>
        <taxon>Salamandroidea</taxon>
        <taxon>Salamandridae</taxon>
        <taxon>Pleurodelinae</taxon>
        <taxon>Pleurodeles</taxon>
    </lineage>
</organism>
<evidence type="ECO:0000256" key="1">
    <source>
        <dbReference type="SAM" id="MobiDB-lite"/>
    </source>
</evidence>